<proteinExistence type="predicted"/>
<organism evidence="2 3">
    <name type="scientific">Allacma fusca</name>
    <dbReference type="NCBI Taxonomy" id="39272"/>
    <lineage>
        <taxon>Eukaryota</taxon>
        <taxon>Metazoa</taxon>
        <taxon>Ecdysozoa</taxon>
        <taxon>Arthropoda</taxon>
        <taxon>Hexapoda</taxon>
        <taxon>Collembola</taxon>
        <taxon>Symphypleona</taxon>
        <taxon>Sminthuridae</taxon>
        <taxon>Allacma</taxon>
    </lineage>
</organism>
<evidence type="ECO:0000313" key="2">
    <source>
        <dbReference type="EMBL" id="CAG7722940.1"/>
    </source>
</evidence>
<accession>A0A8J2JVT8</accession>
<keyword evidence="1" id="KW-0472">Membrane</keyword>
<dbReference type="OrthoDB" id="6364239at2759"/>
<keyword evidence="3" id="KW-1185">Reference proteome</keyword>
<sequence>MSRRNIFDLPVGFALRKYSKLTETVSYNVGKLQNTGHFKKWFDHSDIVRGRGISWLKKVKVEERREELGYGIVELAEAAMSSKTKPFTLMQFGLMFCCLVSGLTFGFACFLVESFVPFIRKSEKRICCMCEFRKRCNRCSSTSFFTAKLQVIRDQK</sequence>
<name>A0A8J2JVT8_9HEXA</name>
<protein>
    <submittedName>
        <fullName evidence="2">Uncharacterized protein</fullName>
    </submittedName>
</protein>
<evidence type="ECO:0000256" key="1">
    <source>
        <dbReference type="SAM" id="Phobius"/>
    </source>
</evidence>
<evidence type="ECO:0000313" key="3">
    <source>
        <dbReference type="Proteomes" id="UP000708208"/>
    </source>
</evidence>
<keyword evidence="1" id="KW-0812">Transmembrane</keyword>
<comment type="caution">
    <text evidence="2">The sequence shown here is derived from an EMBL/GenBank/DDBJ whole genome shotgun (WGS) entry which is preliminary data.</text>
</comment>
<keyword evidence="1" id="KW-1133">Transmembrane helix</keyword>
<feature type="transmembrane region" description="Helical" evidence="1">
    <location>
        <begin position="92"/>
        <end position="116"/>
    </location>
</feature>
<dbReference type="Proteomes" id="UP000708208">
    <property type="component" value="Unassembled WGS sequence"/>
</dbReference>
<reference evidence="2" key="1">
    <citation type="submission" date="2021-06" db="EMBL/GenBank/DDBJ databases">
        <authorList>
            <person name="Hodson N. C."/>
            <person name="Mongue J. A."/>
            <person name="Jaron S. K."/>
        </authorList>
    </citation>
    <scope>NUCLEOTIDE SEQUENCE</scope>
</reference>
<dbReference type="AlphaFoldDB" id="A0A8J2JVT8"/>
<dbReference type="EMBL" id="CAJVCH010093852">
    <property type="protein sequence ID" value="CAG7722940.1"/>
    <property type="molecule type" value="Genomic_DNA"/>
</dbReference>
<gene>
    <name evidence="2" type="ORF">AFUS01_LOCUS12049</name>
</gene>